<accession>A0AA86PIT9</accession>
<dbReference type="Gene3D" id="2.20.110.10">
    <property type="entry name" value="Histone H3 K4-specific methyltransferase SET7/9 N-terminal domain"/>
    <property type="match status" value="4"/>
</dbReference>
<proteinExistence type="predicted"/>
<evidence type="ECO:0008006" key="5">
    <source>
        <dbReference type="Google" id="ProtNLM"/>
    </source>
</evidence>
<evidence type="ECO:0000256" key="1">
    <source>
        <dbReference type="ARBA" id="ARBA00022737"/>
    </source>
</evidence>
<dbReference type="PANTHER" id="PTHR43215">
    <property type="entry name" value="RADIAL SPOKE HEAD 1 HOMOLOG"/>
    <property type="match status" value="1"/>
</dbReference>
<organism evidence="2">
    <name type="scientific">Hexamita inflata</name>
    <dbReference type="NCBI Taxonomy" id="28002"/>
    <lineage>
        <taxon>Eukaryota</taxon>
        <taxon>Metamonada</taxon>
        <taxon>Diplomonadida</taxon>
        <taxon>Hexamitidae</taxon>
        <taxon>Hexamitinae</taxon>
        <taxon>Hexamita</taxon>
    </lineage>
</organism>
<dbReference type="PANTHER" id="PTHR43215:SF14">
    <property type="entry name" value="RADIAL SPOKE HEAD 1 HOMOLOG"/>
    <property type="match status" value="1"/>
</dbReference>
<dbReference type="EMBL" id="CAXDID020000406">
    <property type="protein sequence ID" value="CAL6088215.1"/>
    <property type="molecule type" value="Genomic_DNA"/>
</dbReference>
<sequence length="295" mass="33675">MNLNLSRKNSNCKINETEVCMQYWGWYQNINNNDIPYFGVVKFSNFDHDFYKYIGKIGLSEKNVLIPEEIGIFYYHNGGTYNGSILHGLKHGHGVYVSSNGNIYNGTWGNDQFIQGTITNATREEEIINWPLNYQQYFSYNLGIKKQINGDYYAGELFNNKYHGEGILNYKNGSNYTGNFSNGQCNGQGSLELVNGDFYTGNWKNNQKSGYGTYSFSGNKYIGDFSEDLTHGRGSVLYSNNDHYDGYWSEGNYHGRGTLIQYNGDSYTGNFKNGEYSGGPSKCFFELGRRMKFII</sequence>
<dbReference type="SMART" id="SM00698">
    <property type="entry name" value="MORN"/>
    <property type="match status" value="6"/>
</dbReference>
<protein>
    <recommendedName>
        <fullName evidence="5">MORN repeat protein</fullName>
    </recommendedName>
</protein>
<dbReference type="InterPro" id="IPR003409">
    <property type="entry name" value="MORN"/>
</dbReference>
<keyword evidence="1" id="KW-0677">Repeat</keyword>
<comment type="caution">
    <text evidence="2">The sequence shown here is derived from an EMBL/GenBank/DDBJ whole genome shotgun (WGS) entry which is preliminary data.</text>
</comment>
<reference evidence="2" key="1">
    <citation type="submission" date="2023-06" db="EMBL/GenBank/DDBJ databases">
        <authorList>
            <person name="Kurt Z."/>
        </authorList>
    </citation>
    <scope>NUCLEOTIDE SEQUENCE</scope>
</reference>
<reference evidence="3 4" key="2">
    <citation type="submission" date="2024-07" db="EMBL/GenBank/DDBJ databases">
        <authorList>
            <person name="Akdeniz Z."/>
        </authorList>
    </citation>
    <scope>NUCLEOTIDE SEQUENCE [LARGE SCALE GENOMIC DNA]</scope>
</reference>
<dbReference type="AlphaFoldDB" id="A0AA86PIT9"/>
<evidence type="ECO:0000313" key="4">
    <source>
        <dbReference type="Proteomes" id="UP001642409"/>
    </source>
</evidence>
<gene>
    <name evidence="2" type="ORF">HINF_LOCUS24310</name>
    <name evidence="3" type="ORF">HINF_LOCUS64019</name>
</gene>
<evidence type="ECO:0000313" key="3">
    <source>
        <dbReference type="EMBL" id="CAL6088215.1"/>
    </source>
</evidence>
<dbReference type="SUPFAM" id="SSF82185">
    <property type="entry name" value="Histone H3 K4-specific methyltransferase SET7/9 N-terminal domain"/>
    <property type="match status" value="3"/>
</dbReference>
<dbReference type="EMBL" id="CATOUU010000639">
    <property type="protein sequence ID" value="CAI9936665.1"/>
    <property type="molecule type" value="Genomic_DNA"/>
</dbReference>
<dbReference type="Proteomes" id="UP001642409">
    <property type="component" value="Unassembled WGS sequence"/>
</dbReference>
<dbReference type="Pfam" id="PF02493">
    <property type="entry name" value="MORN"/>
    <property type="match status" value="7"/>
</dbReference>
<name>A0AA86PIT9_9EUKA</name>
<evidence type="ECO:0000313" key="2">
    <source>
        <dbReference type="EMBL" id="CAI9936665.1"/>
    </source>
</evidence>
<keyword evidence="4" id="KW-1185">Reference proteome</keyword>